<organism evidence="1">
    <name type="scientific">Spodoptera frugiperda</name>
    <name type="common">Fall armyworm</name>
    <dbReference type="NCBI Taxonomy" id="7108"/>
    <lineage>
        <taxon>Eukaryota</taxon>
        <taxon>Metazoa</taxon>
        <taxon>Ecdysozoa</taxon>
        <taxon>Arthropoda</taxon>
        <taxon>Hexapoda</taxon>
        <taxon>Insecta</taxon>
        <taxon>Pterygota</taxon>
        <taxon>Neoptera</taxon>
        <taxon>Endopterygota</taxon>
        <taxon>Lepidoptera</taxon>
        <taxon>Glossata</taxon>
        <taxon>Ditrysia</taxon>
        <taxon>Noctuoidea</taxon>
        <taxon>Noctuidae</taxon>
        <taxon>Amphipyrinae</taxon>
        <taxon>Spodoptera</taxon>
    </lineage>
</organism>
<evidence type="ECO:0000313" key="1">
    <source>
        <dbReference type="EMBL" id="SOQ54806.1"/>
    </source>
</evidence>
<gene>
    <name evidence="1" type="ORF">SFRICE_035053</name>
</gene>
<reference evidence="1" key="1">
    <citation type="submission" date="2016-07" db="EMBL/GenBank/DDBJ databases">
        <authorList>
            <person name="Bretaudeau A."/>
        </authorList>
    </citation>
    <scope>NUCLEOTIDE SEQUENCE</scope>
    <source>
        <strain evidence="1">Rice</strain>
        <tissue evidence="1">Whole body</tissue>
    </source>
</reference>
<name>A0A2H1WPA2_SPOFR</name>
<accession>A0A2H1WPA2</accession>
<protein>
    <submittedName>
        <fullName evidence="1">SFRICE_035053</fullName>
    </submittedName>
</protein>
<dbReference type="EMBL" id="ODYU01010006">
    <property type="protein sequence ID" value="SOQ54806.1"/>
    <property type="molecule type" value="Genomic_DNA"/>
</dbReference>
<proteinExistence type="predicted"/>
<dbReference type="AlphaFoldDB" id="A0A2H1WPA2"/>
<sequence length="181" mass="20492">MASRDIPGLFMNSSIIFTFVFFLWHKPVNEHTNLLMVSNRRGPWTHETPKASQVLCGPFGRLLGNLGLGRLEKGLAFGNLTHTTKQHTLFQPVNELRYHLMVSNRRRPRTPETPEALQVRCGLLGVRNLRVVLPNLMGNLVFGILTYTTKHNTSVASRRFSVVVSLRSSRPIPAEAWLSYT</sequence>